<dbReference type="Pfam" id="PF13614">
    <property type="entry name" value="AAA_31"/>
    <property type="match status" value="1"/>
</dbReference>
<dbReference type="InterPro" id="IPR050625">
    <property type="entry name" value="ParA/MinD_ATPase"/>
</dbReference>
<dbReference type="GO" id="GO:0000160">
    <property type="term" value="P:phosphorelay signal transduction system"/>
    <property type="evidence" value="ECO:0007669"/>
    <property type="project" value="InterPro"/>
</dbReference>
<name>A0A5E4WM61_9BURK</name>
<dbReference type="OrthoDB" id="9768734at2"/>
<dbReference type="GO" id="GO:0005829">
    <property type="term" value="C:cytosol"/>
    <property type="evidence" value="ECO:0007669"/>
    <property type="project" value="TreeGrafter"/>
</dbReference>
<evidence type="ECO:0000259" key="2">
    <source>
        <dbReference type="PROSITE" id="PS50110"/>
    </source>
</evidence>
<accession>A0A5E4WM61</accession>
<organism evidence="3 4">
    <name type="scientific">Pandoraea cepalis</name>
    <dbReference type="NCBI Taxonomy" id="2508294"/>
    <lineage>
        <taxon>Bacteria</taxon>
        <taxon>Pseudomonadati</taxon>
        <taxon>Pseudomonadota</taxon>
        <taxon>Betaproteobacteria</taxon>
        <taxon>Burkholderiales</taxon>
        <taxon>Burkholderiaceae</taxon>
        <taxon>Pandoraea</taxon>
    </lineage>
</organism>
<feature type="modified residue" description="4-aspartylphosphate" evidence="1">
    <location>
        <position position="55"/>
    </location>
</feature>
<dbReference type="SUPFAM" id="SSF52540">
    <property type="entry name" value="P-loop containing nucleoside triphosphate hydrolases"/>
    <property type="match status" value="1"/>
</dbReference>
<dbReference type="InterPro" id="IPR001789">
    <property type="entry name" value="Sig_transdc_resp-reg_receiver"/>
</dbReference>
<dbReference type="GO" id="GO:0016887">
    <property type="term" value="F:ATP hydrolysis activity"/>
    <property type="evidence" value="ECO:0007669"/>
    <property type="project" value="TreeGrafter"/>
</dbReference>
<dbReference type="AlphaFoldDB" id="A0A5E4WM61"/>
<dbReference type="SUPFAM" id="SSF52172">
    <property type="entry name" value="CheY-like"/>
    <property type="match status" value="1"/>
</dbReference>
<dbReference type="PANTHER" id="PTHR43384:SF13">
    <property type="entry name" value="SLR0110 PROTEIN"/>
    <property type="match status" value="1"/>
</dbReference>
<feature type="domain" description="Response regulatory" evidence="2">
    <location>
        <begin position="3"/>
        <end position="120"/>
    </location>
</feature>
<evidence type="ECO:0000256" key="1">
    <source>
        <dbReference type="PROSITE-ProRule" id="PRU00169"/>
    </source>
</evidence>
<dbReference type="InterPro" id="IPR025669">
    <property type="entry name" value="AAA_dom"/>
</dbReference>
<proteinExistence type="predicted"/>
<dbReference type="PROSITE" id="PS50110">
    <property type="entry name" value="RESPONSE_REGULATORY"/>
    <property type="match status" value="1"/>
</dbReference>
<keyword evidence="1" id="KW-0597">Phosphoprotein</keyword>
<dbReference type="Gene3D" id="3.40.50.2300">
    <property type="match status" value="1"/>
</dbReference>
<gene>
    <name evidence="3" type="ORF">PCE31106_03364</name>
</gene>
<protein>
    <submittedName>
        <fullName evidence="3">Response regulator receiver protein</fullName>
    </submittedName>
</protein>
<dbReference type="GO" id="GO:0051782">
    <property type="term" value="P:negative regulation of cell division"/>
    <property type="evidence" value="ECO:0007669"/>
    <property type="project" value="TreeGrafter"/>
</dbReference>
<evidence type="ECO:0000313" key="4">
    <source>
        <dbReference type="Proteomes" id="UP000384354"/>
    </source>
</evidence>
<dbReference type="InterPro" id="IPR011006">
    <property type="entry name" value="CheY-like_superfamily"/>
</dbReference>
<dbReference type="RefSeq" id="WP_150564062.1">
    <property type="nucleotide sequence ID" value="NZ_CABPSL010000014.1"/>
</dbReference>
<dbReference type="PANTHER" id="PTHR43384">
    <property type="entry name" value="SEPTUM SITE-DETERMINING PROTEIN MIND HOMOLOG, CHLOROPLASTIC-RELATED"/>
    <property type="match status" value="1"/>
</dbReference>
<dbReference type="EMBL" id="CABPSL010000014">
    <property type="protein sequence ID" value="VVE25591.1"/>
    <property type="molecule type" value="Genomic_DNA"/>
</dbReference>
<dbReference type="Gene3D" id="3.40.50.300">
    <property type="entry name" value="P-loop containing nucleotide triphosphate hydrolases"/>
    <property type="match status" value="1"/>
</dbReference>
<dbReference type="GO" id="GO:0005524">
    <property type="term" value="F:ATP binding"/>
    <property type="evidence" value="ECO:0007669"/>
    <property type="project" value="TreeGrafter"/>
</dbReference>
<sequence length="402" mass="42424">MLKVLLVSQASDRLALIARLARDRPEYDCSTLLATPAQLLTSAARLGEHDVAVIDLPGMQQGELHDIQMLCQQLPKLICILVSAESSPALLISAMRAGARDVLPWPVDQHALTDALARASMQHGHDAPHPMRAVSFMSCKGGAGTSFVASNASYQFSVQTGSRVLLIDLAQEFGDAAFLISDKTPPTTLPDVCAQADRIDASFLEGCVTHVDDGFDVLAGAGDPVAALGVTEACLKRILAAAASRYDLVVFDIGQILNPLTLYALQRSDHIYVVLRANMPFLRASRRLFDLLRRQGVAMDTVHYVLNRAGRHDAVAAKEVAKVIGKPALVVLPDDGAVAAAATSQGVPVLKLFKRSALTRALGGLASTMAGAHASAGIAPANGGSFIGKLFRKASAGRPTLV</sequence>
<dbReference type="Proteomes" id="UP000384354">
    <property type="component" value="Unassembled WGS sequence"/>
</dbReference>
<reference evidence="3 4" key="1">
    <citation type="submission" date="2019-08" db="EMBL/GenBank/DDBJ databases">
        <authorList>
            <person name="Peeters C."/>
        </authorList>
    </citation>
    <scope>NUCLEOTIDE SEQUENCE [LARGE SCALE GENOMIC DNA]</scope>
    <source>
        <strain evidence="3 4">LMG 31106</strain>
    </source>
</reference>
<dbReference type="InterPro" id="IPR027417">
    <property type="entry name" value="P-loop_NTPase"/>
</dbReference>
<evidence type="ECO:0000313" key="3">
    <source>
        <dbReference type="EMBL" id="VVE25591.1"/>
    </source>
</evidence>
<dbReference type="GO" id="GO:0009898">
    <property type="term" value="C:cytoplasmic side of plasma membrane"/>
    <property type="evidence" value="ECO:0007669"/>
    <property type="project" value="TreeGrafter"/>
</dbReference>